<sequence>MRIKVILHIIGGLLILLGFSLMFPVIVGLYYGETDAIDFLLLALFILPSGFVIYYLFRSPLDIRYPEGFLIVTISWLVVSVVGAIPFITTHTLTNFADAFFESVSGFTTTGATVIMSLEHVSQTILFWRSLSHWMGGMGIIVMSMAILPELAGKMQLFKAEVPGPMHERLKPRIRETARTLFWIYFSLTVIQLILLYLNGMSLFDAIIHSFGTVSTGGFSSRTLSVRAYNSDAVDWIVTIFMFLAGVNLALYYQTFRGKVKVIFKNQEFRVYTGIVLTFTLFITINLRLNVYQNLYQSFKYAAFQVVSIITTTGYSIVDYDIWPPLSHWLLLLLMFIGGCAGSTAGGIKIIRIYTLIKKCRLELFKLRHPRAVNRLTIGKDPISEEVSTGILEFFFLYILVFAITVICLTSYGVDLISAISAVAATLGNIGPGLELVGPLNSFMPLPNTVKFILSGCMLMGRLEIYTVLVVIFSGFSKK</sequence>
<feature type="binding site" evidence="12">
    <location>
        <position position="110"/>
    </location>
    <ligand>
        <name>K(+)</name>
        <dbReference type="ChEBI" id="CHEBI:29103"/>
    </ligand>
</feature>
<feature type="transmembrane region" description="Helical" evidence="13">
    <location>
        <begin position="126"/>
        <end position="148"/>
    </location>
</feature>
<dbReference type="Pfam" id="PF02386">
    <property type="entry name" value="TrkH"/>
    <property type="match status" value="1"/>
</dbReference>
<evidence type="ECO:0000256" key="2">
    <source>
        <dbReference type="ARBA" id="ARBA00009137"/>
    </source>
</evidence>
<accession>A0A3Q9HPQ2</accession>
<dbReference type="GO" id="GO:0046872">
    <property type="term" value="F:metal ion binding"/>
    <property type="evidence" value="ECO:0007669"/>
    <property type="project" value="UniProtKB-KW"/>
</dbReference>
<evidence type="ECO:0000256" key="7">
    <source>
        <dbReference type="ARBA" id="ARBA00022692"/>
    </source>
</evidence>
<keyword evidence="12" id="KW-0479">Metal-binding</keyword>
<gene>
    <name evidence="14" type="ORF">BBF96_04795</name>
</gene>
<proteinExistence type="inferred from homology"/>
<evidence type="ECO:0000256" key="12">
    <source>
        <dbReference type="PIRSR" id="PIRSR006247-1"/>
    </source>
</evidence>
<feature type="binding site" evidence="12">
    <location>
        <position position="217"/>
    </location>
    <ligand>
        <name>K(+)</name>
        <dbReference type="ChEBI" id="CHEBI:29103"/>
    </ligand>
</feature>
<keyword evidence="3" id="KW-0813">Transport</keyword>
<dbReference type="InterPro" id="IPR004772">
    <property type="entry name" value="TrkH"/>
</dbReference>
<keyword evidence="6" id="KW-0633">Potassium transport</keyword>
<dbReference type="KEGG" id="aft:BBF96_04795"/>
<evidence type="ECO:0000313" key="14">
    <source>
        <dbReference type="EMBL" id="AZR72769.1"/>
    </source>
</evidence>
<feature type="binding site" evidence="12">
    <location>
        <position position="312"/>
    </location>
    <ligand>
        <name>K(+)</name>
        <dbReference type="ChEBI" id="CHEBI:29103"/>
    </ligand>
</feature>
<keyword evidence="10" id="KW-0406">Ion transport</keyword>
<dbReference type="PANTHER" id="PTHR32024">
    <property type="entry name" value="TRK SYSTEM POTASSIUM UPTAKE PROTEIN TRKG-RELATED"/>
    <property type="match status" value="1"/>
</dbReference>
<comment type="similarity">
    <text evidence="2">Belongs to the TrkH potassium transport family.</text>
</comment>
<keyword evidence="4" id="KW-1003">Cell membrane</keyword>
<dbReference type="PIRSF" id="PIRSF006247">
    <property type="entry name" value="TrkH"/>
    <property type="match status" value="1"/>
</dbReference>
<organism evidence="14 15">
    <name type="scientific">Anoxybacter fermentans</name>
    <dbReference type="NCBI Taxonomy" id="1323375"/>
    <lineage>
        <taxon>Bacteria</taxon>
        <taxon>Bacillati</taxon>
        <taxon>Bacillota</taxon>
        <taxon>Clostridia</taxon>
        <taxon>Halanaerobiales</taxon>
        <taxon>Anoxybacter</taxon>
    </lineage>
</organism>
<protein>
    <submittedName>
        <fullName evidence="14">Potassium transporter</fullName>
    </submittedName>
</protein>
<feature type="binding site" evidence="12">
    <location>
        <position position="109"/>
    </location>
    <ligand>
        <name>K(+)</name>
        <dbReference type="ChEBI" id="CHEBI:29103"/>
    </ligand>
</feature>
<evidence type="ECO:0000256" key="1">
    <source>
        <dbReference type="ARBA" id="ARBA00004429"/>
    </source>
</evidence>
<dbReference type="PANTHER" id="PTHR32024:SF2">
    <property type="entry name" value="TRK SYSTEM POTASSIUM UPTAKE PROTEIN TRKG-RELATED"/>
    <property type="match status" value="1"/>
</dbReference>
<dbReference type="NCBIfam" id="TIGR00933">
    <property type="entry name" value="2a38"/>
    <property type="match status" value="1"/>
</dbReference>
<feature type="transmembrane region" description="Helical" evidence="13">
    <location>
        <begin position="271"/>
        <end position="289"/>
    </location>
</feature>
<evidence type="ECO:0000256" key="9">
    <source>
        <dbReference type="ARBA" id="ARBA00022989"/>
    </source>
</evidence>
<evidence type="ECO:0000256" key="10">
    <source>
        <dbReference type="ARBA" id="ARBA00023065"/>
    </source>
</evidence>
<feature type="binding site" evidence="12">
    <location>
        <position position="313"/>
    </location>
    <ligand>
        <name>K(+)</name>
        <dbReference type="ChEBI" id="CHEBI:29103"/>
    </ligand>
</feature>
<comment type="subcellular location">
    <subcellularLocation>
        <location evidence="1">Cell inner membrane</location>
        <topology evidence="1">Multi-pass membrane protein</topology>
    </subcellularLocation>
</comment>
<feature type="transmembrane region" description="Helical" evidence="13">
    <location>
        <begin position="394"/>
        <end position="414"/>
    </location>
</feature>
<feature type="binding site" evidence="12">
    <location>
        <position position="429"/>
    </location>
    <ligand>
        <name>K(+)</name>
        <dbReference type="ChEBI" id="CHEBI:29103"/>
    </ligand>
</feature>
<reference evidence="14 15" key="1">
    <citation type="submission" date="2016-07" db="EMBL/GenBank/DDBJ databases">
        <title>Genome and transcriptome analysis of iron-reducing fermentative bacteria Anoxybacter fermentans.</title>
        <authorList>
            <person name="Zeng X."/>
            <person name="Shao Z."/>
        </authorList>
    </citation>
    <scope>NUCLEOTIDE SEQUENCE [LARGE SCALE GENOMIC DNA]</scope>
    <source>
        <strain evidence="14 15">DY22613</strain>
    </source>
</reference>
<dbReference type="OrthoDB" id="9810952at2"/>
<evidence type="ECO:0000256" key="5">
    <source>
        <dbReference type="ARBA" id="ARBA00022519"/>
    </source>
</evidence>
<dbReference type="AlphaFoldDB" id="A0A3Q9HPQ2"/>
<feature type="transmembrane region" description="Helical" evidence="13">
    <location>
        <begin position="180"/>
        <end position="198"/>
    </location>
</feature>
<dbReference type="EMBL" id="CP016379">
    <property type="protein sequence ID" value="AZR72769.1"/>
    <property type="molecule type" value="Genomic_DNA"/>
</dbReference>
<dbReference type="GO" id="GO:0015379">
    <property type="term" value="F:potassium:chloride symporter activity"/>
    <property type="evidence" value="ECO:0007669"/>
    <property type="project" value="InterPro"/>
</dbReference>
<dbReference type="Proteomes" id="UP000267250">
    <property type="component" value="Chromosome"/>
</dbReference>
<keyword evidence="8 12" id="KW-0630">Potassium</keyword>
<evidence type="ECO:0000256" key="6">
    <source>
        <dbReference type="ARBA" id="ARBA00022538"/>
    </source>
</evidence>
<name>A0A3Q9HPQ2_9FIRM</name>
<keyword evidence="7 13" id="KW-0812">Transmembrane</keyword>
<feature type="transmembrane region" description="Helical" evidence="13">
    <location>
        <begin position="37"/>
        <end position="57"/>
    </location>
</feature>
<feature type="transmembrane region" description="Helical" evidence="13">
    <location>
        <begin position="233"/>
        <end position="251"/>
    </location>
</feature>
<keyword evidence="5" id="KW-0997">Cell inner membrane</keyword>
<evidence type="ECO:0000256" key="4">
    <source>
        <dbReference type="ARBA" id="ARBA00022475"/>
    </source>
</evidence>
<dbReference type="GO" id="GO:0005886">
    <property type="term" value="C:plasma membrane"/>
    <property type="evidence" value="ECO:0007669"/>
    <property type="project" value="UniProtKB-SubCell"/>
</dbReference>
<keyword evidence="15" id="KW-1185">Reference proteome</keyword>
<keyword evidence="9 13" id="KW-1133">Transmembrane helix</keyword>
<feature type="transmembrane region" description="Helical" evidence="13">
    <location>
        <begin position="452"/>
        <end position="476"/>
    </location>
</feature>
<evidence type="ECO:0000256" key="11">
    <source>
        <dbReference type="ARBA" id="ARBA00023136"/>
    </source>
</evidence>
<evidence type="ECO:0000256" key="13">
    <source>
        <dbReference type="SAM" id="Phobius"/>
    </source>
</evidence>
<evidence type="ECO:0000313" key="15">
    <source>
        <dbReference type="Proteomes" id="UP000267250"/>
    </source>
</evidence>
<dbReference type="RefSeq" id="WP_127016103.1">
    <property type="nucleotide sequence ID" value="NZ_CP016379.1"/>
</dbReference>
<feature type="transmembrane region" description="Helical" evidence="13">
    <location>
        <begin position="69"/>
        <end position="88"/>
    </location>
</feature>
<feature type="transmembrane region" description="Helical" evidence="13">
    <location>
        <begin position="330"/>
        <end position="351"/>
    </location>
</feature>
<keyword evidence="11 13" id="KW-0472">Membrane</keyword>
<feature type="transmembrane region" description="Helical" evidence="13">
    <location>
        <begin position="7"/>
        <end position="31"/>
    </location>
</feature>
<evidence type="ECO:0000256" key="3">
    <source>
        <dbReference type="ARBA" id="ARBA00022448"/>
    </source>
</evidence>
<dbReference type="InterPro" id="IPR003445">
    <property type="entry name" value="Cat_transpt"/>
</dbReference>
<evidence type="ECO:0000256" key="8">
    <source>
        <dbReference type="ARBA" id="ARBA00022958"/>
    </source>
</evidence>